<evidence type="ECO:0000313" key="2">
    <source>
        <dbReference type="Proteomes" id="UP001057402"/>
    </source>
</evidence>
<gene>
    <name evidence="1" type="ORF">MLD38_008403</name>
</gene>
<sequence length="238" mass="26543">MWRPWARPAVSSRSPVSPFPFTTLKDVQSLFSDEPVDPDSPRPRHSSCNSPTVLLRRPIAASSSILRTRSFTFLSPDTTTPPPDRVVIYFTGLGVIRPTREACTSVLSILRCFRVRLEERDVSMDPAFLGELQRILGGKERWSLPRVFIGGKYIGGAEEVQRLHEIGELKKMVQQLPPSDPEVCQTCGGYGFVVCGTCYGSRKMFGDKKTGFRRCCNVCNVNGLLRCPSCHSNPLLFS</sequence>
<keyword evidence="2" id="KW-1185">Reference proteome</keyword>
<dbReference type="Proteomes" id="UP001057402">
    <property type="component" value="Chromosome 3"/>
</dbReference>
<accession>A0ACB9RTX0</accession>
<proteinExistence type="predicted"/>
<evidence type="ECO:0000313" key="1">
    <source>
        <dbReference type="EMBL" id="KAI4382437.1"/>
    </source>
</evidence>
<reference evidence="2" key="1">
    <citation type="journal article" date="2023" name="Front. Plant Sci.">
        <title>Chromosomal-level genome assembly of Melastoma candidum provides insights into trichome evolution.</title>
        <authorList>
            <person name="Zhong Y."/>
            <person name="Wu W."/>
            <person name="Sun C."/>
            <person name="Zou P."/>
            <person name="Liu Y."/>
            <person name="Dai S."/>
            <person name="Zhou R."/>
        </authorList>
    </citation>
    <scope>NUCLEOTIDE SEQUENCE [LARGE SCALE GENOMIC DNA]</scope>
</reference>
<organism evidence="1 2">
    <name type="scientific">Melastoma candidum</name>
    <dbReference type="NCBI Taxonomy" id="119954"/>
    <lineage>
        <taxon>Eukaryota</taxon>
        <taxon>Viridiplantae</taxon>
        <taxon>Streptophyta</taxon>
        <taxon>Embryophyta</taxon>
        <taxon>Tracheophyta</taxon>
        <taxon>Spermatophyta</taxon>
        <taxon>Magnoliopsida</taxon>
        <taxon>eudicotyledons</taxon>
        <taxon>Gunneridae</taxon>
        <taxon>Pentapetalae</taxon>
        <taxon>rosids</taxon>
        <taxon>malvids</taxon>
        <taxon>Myrtales</taxon>
        <taxon>Melastomataceae</taxon>
        <taxon>Melastomatoideae</taxon>
        <taxon>Melastomateae</taxon>
        <taxon>Melastoma</taxon>
    </lineage>
</organism>
<dbReference type="EMBL" id="CM042882">
    <property type="protein sequence ID" value="KAI4382437.1"/>
    <property type="molecule type" value="Genomic_DNA"/>
</dbReference>
<name>A0ACB9RTX0_9MYRT</name>
<comment type="caution">
    <text evidence="1">The sequence shown here is derived from an EMBL/GenBank/DDBJ whole genome shotgun (WGS) entry which is preliminary data.</text>
</comment>
<protein>
    <submittedName>
        <fullName evidence="1">Uncharacterized protein</fullName>
    </submittedName>
</protein>